<reference evidence="2 3" key="1">
    <citation type="submission" date="2020-01" db="EMBL/GenBank/DDBJ databases">
        <title>Genetics and antimicrobial susceptibilities of Nocardia species isolated from the soil; a comparison with species isolated from humans.</title>
        <authorList>
            <person name="Carrasco G."/>
            <person name="Monzon S."/>
            <person name="Sansegundo M."/>
            <person name="Garcia E."/>
            <person name="Garrido N."/>
            <person name="Medina M.J."/>
            <person name="Villalon P."/>
            <person name="Ramirez-Arocha A.C."/>
            <person name="Jimenez P."/>
            <person name="Cuesta I."/>
            <person name="Valdezate S."/>
        </authorList>
    </citation>
    <scope>NUCLEOTIDE SEQUENCE [LARGE SCALE GENOMIC DNA]</scope>
    <source>
        <strain evidence="2 3">CNM20110626</strain>
    </source>
</reference>
<evidence type="ECO:0000313" key="2">
    <source>
        <dbReference type="EMBL" id="NEW33802.1"/>
    </source>
</evidence>
<proteinExistence type="predicted"/>
<dbReference type="EMBL" id="JAAGVB010000020">
    <property type="protein sequence ID" value="NEW33802.1"/>
    <property type="molecule type" value="Genomic_DNA"/>
</dbReference>
<feature type="region of interest" description="Disordered" evidence="1">
    <location>
        <begin position="1"/>
        <end position="27"/>
    </location>
</feature>
<name>A0A6P1CPP8_9NOCA</name>
<evidence type="ECO:0000313" key="3">
    <source>
        <dbReference type="Proteomes" id="UP000471166"/>
    </source>
</evidence>
<protein>
    <submittedName>
        <fullName evidence="2">Uncharacterized protein</fullName>
    </submittedName>
</protein>
<organism evidence="2 3">
    <name type="scientific">Nocardia cyriacigeorgica</name>
    <dbReference type="NCBI Taxonomy" id="135487"/>
    <lineage>
        <taxon>Bacteria</taxon>
        <taxon>Bacillati</taxon>
        <taxon>Actinomycetota</taxon>
        <taxon>Actinomycetes</taxon>
        <taxon>Mycobacteriales</taxon>
        <taxon>Nocardiaceae</taxon>
        <taxon>Nocardia</taxon>
    </lineage>
</organism>
<dbReference type="RefSeq" id="WP_163845154.1">
    <property type="nucleotide sequence ID" value="NZ_JAAGVB010000020.1"/>
</dbReference>
<evidence type="ECO:0000256" key="1">
    <source>
        <dbReference type="SAM" id="MobiDB-lite"/>
    </source>
</evidence>
<comment type="caution">
    <text evidence="2">The sequence shown here is derived from an EMBL/GenBank/DDBJ whole genome shotgun (WGS) entry which is preliminary data.</text>
</comment>
<accession>A0A6P1CPP8</accession>
<dbReference type="AlphaFoldDB" id="A0A6P1CPP8"/>
<sequence length="112" mass="12225">MQDHTKSSFVTRPSAHFTGDDIVGRQSGQPGYFVVKLGAAELHLRPEDVRALRDCLDGILGERREQVTFTLTQVIGIAALLREMRLDGNGEHADRLEDLLEGIQLTAAAVAA</sequence>
<gene>
    <name evidence="2" type="ORF">GV791_14685</name>
</gene>
<dbReference type="Proteomes" id="UP000471166">
    <property type="component" value="Unassembled WGS sequence"/>
</dbReference>